<dbReference type="AlphaFoldDB" id="A0A7W7VHI1"/>
<dbReference type="PANTHER" id="PTHR38733">
    <property type="entry name" value="PROTEIN MCRC"/>
    <property type="match status" value="1"/>
</dbReference>
<gene>
    <name evidence="1" type="ORF">FHR82_006800</name>
</gene>
<evidence type="ECO:0000313" key="2">
    <source>
        <dbReference type="Proteomes" id="UP000520767"/>
    </source>
</evidence>
<dbReference type="InterPro" id="IPR019292">
    <property type="entry name" value="McrC"/>
</dbReference>
<dbReference type="RefSeq" id="WP_184814574.1">
    <property type="nucleotide sequence ID" value="NZ_JACHJQ010000007.1"/>
</dbReference>
<dbReference type="Pfam" id="PF10117">
    <property type="entry name" value="McrBC"/>
    <property type="match status" value="1"/>
</dbReference>
<reference evidence="1 2" key="1">
    <citation type="submission" date="2020-08" db="EMBL/GenBank/DDBJ databases">
        <title>Genomic Encyclopedia of Type Strains, Phase III (KMG-III): the genomes of soil and plant-associated and newly described type strains.</title>
        <authorList>
            <person name="Whitman W."/>
        </authorList>
    </citation>
    <scope>NUCLEOTIDE SEQUENCE [LARGE SCALE GENOMIC DNA]</scope>
    <source>
        <strain evidence="1 2">CECT 8960</strain>
    </source>
</reference>
<name>A0A7W7VHI1_9PSEU</name>
<comment type="caution">
    <text evidence="1">The sequence shown here is derived from an EMBL/GenBank/DDBJ whole genome shotgun (WGS) entry which is preliminary data.</text>
</comment>
<sequence>MPRVIELREYEPVIVDDLSVEQIQLLRAALPSLQADYGGSDRWTLRAGHHVGYLRAGDLQVHVEPKISIWNLLYLLLDSADLPWRADPVEAATQPRLVDAFAQLFARAVRQAIRSGVLQGYRRREAALRVVRGQWLVNQQLRRHFHQLVPVEVAYSEYTENIPENQLIVTASQLLRRTTSSLHVRRVVQQALAPFAEQIEPLPRWQWSEQPTIDWTPLNRHYRMAVELARIVLTHAATSHQAGSVSTSGLVININDVFEQFVRQNLRRALAGPGSGITKCTPRDGLRLDAARRVVLEPDILWRSRGALQLVADAKYKRLTSAGHRHADLYQMHAYCTASKVRGGLLIYGEGETAPRRHQIPGSDTTISVSSVNLGVGPDDIQGSIAAVAAEARYLASLGDQRAASLLLAKPEH</sequence>
<dbReference type="PANTHER" id="PTHR38733:SF1">
    <property type="entry name" value="TYPE IV METHYL-DIRECTED RESTRICTION ENZYME ECOKMCRBC"/>
    <property type="match status" value="1"/>
</dbReference>
<accession>A0A7W7VHI1</accession>
<proteinExistence type="predicted"/>
<protein>
    <submittedName>
        <fullName evidence="1">5-methylcytosine-specific restriction enzyme subunit McrC</fullName>
    </submittedName>
</protein>
<dbReference type="EMBL" id="JACHJQ010000007">
    <property type="protein sequence ID" value="MBB4910542.1"/>
    <property type="molecule type" value="Genomic_DNA"/>
</dbReference>
<keyword evidence="2" id="KW-1185">Reference proteome</keyword>
<organism evidence="1 2">
    <name type="scientific">Actinophytocola algeriensis</name>
    <dbReference type="NCBI Taxonomy" id="1768010"/>
    <lineage>
        <taxon>Bacteria</taxon>
        <taxon>Bacillati</taxon>
        <taxon>Actinomycetota</taxon>
        <taxon>Actinomycetes</taxon>
        <taxon>Pseudonocardiales</taxon>
        <taxon>Pseudonocardiaceae</taxon>
    </lineage>
</organism>
<dbReference type="Proteomes" id="UP000520767">
    <property type="component" value="Unassembled WGS sequence"/>
</dbReference>
<evidence type="ECO:0000313" key="1">
    <source>
        <dbReference type="EMBL" id="MBB4910542.1"/>
    </source>
</evidence>